<name>A0AAD7FSP9_9AGAR</name>
<dbReference type="SUPFAM" id="SSF52172">
    <property type="entry name" value="CheY-like"/>
    <property type="match status" value="1"/>
</dbReference>
<sequence>MQVSNENAPTSVLVTSSPTASETSIPPPPLLILIANDNAVSRKLYSMMFGRKWGCEVHIAETAQEAVDRVLRSEPHTYDLVYLSEFRPSMTGTDAANAIRAQGRDEFLVANGLKHELDRFREVVDDIVYRPVRFGDLKRVKDVAEQRRAERLSSAQLQTPTPSLKSLL</sequence>
<dbReference type="PROSITE" id="PS50110">
    <property type="entry name" value="RESPONSE_REGULATORY"/>
    <property type="match status" value="1"/>
</dbReference>
<gene>
    <name evidence="4" type="ORF">FB45DRAFT_1021824</name>
</gene>
<comment type="caution">
    <text evidence="1">Lacks conserved residue(s) required for the propagation of feature annotation.</text>
</comment>
<dbReference type="Gene3D" id="3.40.50.2300">
    <property type="match status" value="1"/>
</dbReference>
<dbReference type="AlphaFoldDB" id="A0AAD7FSP9"/>
<dbReference type="Proteomes" id="UP001221142">
    <property type="component" value="Unassembled WGS sequence"/>
</dbReference>
<evidence type="ECO:0000313" key="5">
    <source>
        <dbReference type="Proteomes" id="UP001221142"/>
    </source>
</evidence>
<protein>
    <recommendedName>
        <fullName evidence="3">Response regulatory domain-containing protein</fullName>
    </recommendedName>
</protein>
<feature type="domain" description="Response regulatory" evidence="3">
    <location>
        <begin position="31"/>
        <end position="145"/>
    </location>
</feature>
<feature type="region of interest" description="Disordered" evidence="2">
    <location>
        <begin position="1"/>
        <end position="24"/>
    </location>
</feature>
<comment type="caution">
    <text evidence="4">The sequence shown here is derived from an EMBL/GenBank/DDBJ whole genome shotgun (WGS) entry which is preliminary data.</text>
</comment>
<dbReference type="EMBL" id="JARKIF010000004">
    <property type="protein sequence ID" value="KAJ7641043.1"/>
    <property type="molecule type" value="Genomic_DNA"/>
</dbReference>
<keyword evidence="5" id="KW-1185">Reference proteome</keyword>
<organism evidence="4 5">
    <name type="scientific">Roridomyces roridus</name>
    <dbReference type="NCBI Taxonomy" id="1738132"/>
    <lineage>
        <taxon>Eukaryota</taxon>
        <taxon>Fungi</taxon>
        <taxon>Dikarya</taxon>
        <taxon>Basidiomycota</taxon>
        <taxon>Agaricomycotina</taxon>
        <taxon>Agaricomycetes</taxon>
        <taxon>Agaricomycetidae</taxon>
        <taxon>Agaricales</taxon>
        <taxon>Marasmiineae</taxon>
        <taxon>Mycenaceae</taxon>
        <taxon>Roridomyces</taxon>
    </lineage>
</organism>
<dbReference type="InterPro" id="IPR001789">
    <property type="entry name" value="Sig_transdc_resp-reg_receiver"/>
</dbReference>
<proteinExistence type="predicted"/>
<evidence type="ECO:0000256" key="1">
    <source>
        <dbReference type="PROSITE-ProRule" id="PRU00169"/>
    </source>
</evidence>
<evidence type="ECO:0000256" key="2">
    <source>
        <dbReference type="SAM" id="MobiDB-lite"/>
    </source>
</evidence>
<evidence type="ECO:0000259" key="3">
    <source>
        <dbReference type="PROSITE" id="PS50110"/>
    </source>
</evidence>
<evidence type="ECO:0000313" key="4">
    <source>
        <dbReference type="EMBL" id="KAJ7641043.1"/>
    </source>
</evidence>
<accession>A0AAD7FSP9</accession>
<reference evidence="4" key="1">
    <citation type="submission" date="2023-03" db="EMBL/GenBank/DDBJ databases">
        <title>Massive genome expansion in bonnet fungi (Mycena s.s.) driven by repeated elements and novel gene families across ecological guilds.</title>
        <authorList>
            <consortium name="Lawrence Berkeley National Laboratory"/>
            <person name="Harder C.B."/>
            <person name="Miyauchi S."/>
            <person name="Viragh M."/>
            <person name="Kuo A."/>
            <person name="Thoen E."/>
            <person name="Andreopoulos B."/>
            <person name="Lu D."/>
            <person name="Skrede I."/>
            <person name="Drula E."/>
            <person name="Henrissat B."/>
            <person name="Morin E."/>
            <person name="Kohler A."/>
            <person name="Barry K."/>
            <person name="LaButti K."/>
            <person name="Morin E."/>
            <person name="Salamov A."/>
            <person name="Lipzen A."/>
            <person name="Mereny Z."/>
            <person name="Hegedus B."/>
            <person name="Baldrian P."/>
            <person name="Stursova M."/>
            <person name="Weitz H."/>
            <person name="Taylor A."/>
            <person name="Grigoriev I.V."/>
            <person name="Nagy L.G."/>
            <person name="Martin F."/>
            <person name="Kauserud H."/>
        </authorList>
    </citation>
    <scope>NUCLEOTIDE SEQUENCE</scope>
    <source>
        <strain evidence="4">9284</strain>
    </source>
</reference>
<dbReference type="InterPro" id="IPR011006">
    <property type="entry name" value="CheY-like_superfamily"/>
</dbReference>
<dbReference type="GO" id="GO:0000160">
    <property type="term" value="P:phosphorelay signal transduction system"/>
    <property type="evidence" value="ECO:0007669"/>
    <property type="project" value="InterPro"/>
</dbReference>